<dbReference type="VEuPathDB" id="FungiDB:F9C07_2282794"/>
<dbReference type="Gene3D" id="1.10.8.60">
    <property type="match status" value="1"/>
</dbReference>
<protein>
    <submittedName>
        <fullName evidence="5">P-loop containing nucleoside triphosphate hydrolase protein</fullName>
    </submittedName>
</protein>
<comment type="similarity">
    <text evidence="1">Belongs to the CbxX/CfxQ family.</text>
</comment>
<dbReference type="CDD" id="cd00009">
    <property type="entry name" value="AAA"/>
    <property type="match status" value="2"/>
</dbReference>
<evidence type="ECO:0000256" key="3">
    <source>
        <dbReference type="ARBA" id="ARBA00022840"/>
    </source>
</evidence>
<dbReference type="FunFam" id="3.40.50.300:FF:000216">
    <property type="entry name" value="Type VII secretion ATPase EccA"/>
    <property type="match status" value="1"/>
</dbReference>
<dbReference type="InterPro" id="IPR041627">
    <property type="entry name" value="AAA_lid_6"/>
</dbReference>
<dbReference type="PANTHER" id="PTHR43392">
    <property type="entry name" value="AAA-TYPE ATPASE FAMILY PROTEIN / ANKYRIN REPEAT FAMILY PROTEIN"/>
    <property type="match status" value="1"/>
</dbReference>
<dbReference type="Proteomes" id="UP000325434">
    <property type="component" value="Unassembled WGS sequence"/>
</dbReference>
<accession>A0A5N6GLK8</accession>
<dbReference type="AlphaFoldDB" id="A0A5N6GLK8"/>
<dbReference type="Gene3D" id="3.40.50.300">
    <property type="entry name" value="P-loop containing nucleotide triphosphate hydrolases"/>
    <property type="match status" value="2"/>
</dbReference>
<feature type="domain" description="AAA+ ATPase" evidence="4">
    <location>
        <begin position="564"/>
        <end position="703"/>
    </location>
</feature>
<dbReference type="VEuPathDB" id="FungiDB:AFLA_006277"/>
<proteinExistence type="inferred from homology"/>
<dbReference type="InterPro" id="IPR003593">
    <property type="entry name" value="AAA+_ATPase"/>
</dbReference>
<dbReference type="Pfam" id="PF00004">
    <property type="entry name" value="AAA"/>
    <property type="match status" value="2"/>
</dbReference>
<keyword evidence="3" id="KW-0067">ATP-binding</keyword>
<evidence type="ECO:0000256" key="2">
    <source>
        <dbReference type="ARBA" id="ARBA00022741"/>
    </source>
</evidence>
<dbReference type="PRINTS" id="PR00819">
    <property type="entry name" value="CBXCFQXSUPER"/>
</dbReference>
<name>A0A5N6GLK8_ASPFL</name>
<keyword evidence="2" id="KW-0547">Nucleotide-binding</keyword>
<sequence length="807" mass="90845">MDNPTDYGSDKETVDEVDLCLRFSNMTFPFAELDPSLFGIEPGEEMKEKLIKTIKGDSPLNKPMKMAGFDEPPSMRSLLLDLLISSNAKSEGSRMTHFYTEFVKFLGFSLGLCWNSPGAVNYSIADKEVSVARSLHNDIHFCNRGRDRHILVGLGSREHIRNLVSQSRAKGRFRLRLGTQTGLNTPFLRIFIRQIRNRQDDANNVGLEQLAAEMEKVVCRRAERLETTTRSEDKKLERMASMGKVKQAVKELVSRGKINYVRASQGKKPLTTSPNYVFLGPPGTGKTTAATLFGQILADLRYVESRKVVLRKPTDFLSKSIGGPEKKTKEILNETEGKVLIINEAHSFYHGTEYGTDDSDSYRKGIIDTIVANVDKEPGGGNRCIILMGYPDRMKEFYRNTNPGFQRRFPLEDAFVFENYDDGVLSQIMDIMLAHDQATATNGAKAVGMGLLRRQRDLPSFGNGGAIRNLLSSAYIRYNKRIEAEEGQGTDKLTPPSSNDDRAQIMLQPQDFDPQYDRGLRNSQDLRSLFHNLVGFETIIGTFEGYQTMTANMNTPGLNPRKEVPFSFIFKGPPGSGKTTTARALGKMYYSMGFLCTTEIMDCSVTDLIGTYVGQTGPKVKNLLEEALGKVLFIDEAYRLGILRDAFTREAVGELVDCMTKERYMNKLVIVLAGYERSMDQLLSTNEGLRSRFTEIVFPRLRPKDCLRLLQAKLLDKKINILRPRAVHVQQRVLVLFKKLGETASWADARDVGAIAKEITLQLFMNPLPAGQPMEITLEEIARILKRFYRDRRSKKEEEEGGDSSES</sequence>
<dbReference type="SUPFAM" id="SSF52540">
    <property type="entry name" value="P-loop containing nucleoside triphosphate hydrolases"/>
    <property type="match status" value="2"/>
</dbReference>
<evidence type="ECO:0000259" key="4">
    <source>
        <dbReference type="SMART" id="SM00382"/>
    </source>
</evidence>
<dbReference type="InterPro" id="IPR000641">
    <property type="entry name" value="CbxX/CfxQ"/>
</dbReference>
<reference evidence="5" key="1">
    <citation type="submission" date="2019-04" db="EMBL/GenBank/DDBJ databases">
        <title>Friends and foes A comparative genomics study of 23 Aspergillus species from section Flavi.</title>
        <authorList>
            <consortium name="DOE Joint Genome Institute"/>
            <person name="Kjaerbolling I."/>
            <person name="Vesth T."/>
            <person name="Frisvad J.C."/>
            <person name="Nybo J.L."/>
            <person name="Theobald S."/>
            <person name="Kildgaard S."/>
            <person name="Isbrandt T."/>
            <person name="Kuo A."/>
            <person name="Sato A."/>
            <person name="Lyhne E.K."/>
            <person name="Kogle M.E."/>
            <person name="Wiebenga A."/>
            <person name="Kun R.S."/>
            <person name="Lubbers R.J."/>
            <person name="Makela M.R."/>
            <person name="Barry K."/>
            <person name="Chovatia M."/>
            <person name="Clum A."/>
            <person name="Daum C."/>
            <person name="Haridas S."/>
            <person name="He G."/>
            <person name="LaButti K."/>
            <person name="Lipzen A."/>
            <person name="Mondo S."/>
            <person name="Riley R."/>
            <person name="Salamov A."/>
            <person name="Simmons B.A."/>
            <person name="Magnuson J.K."/>
            <person name="Henrissat B."/>
            <person name="Mortensen U.H."/>
            <person name="Larsen T.O."/>
            <person name="Devries R.P."/>
            <person name="Grigoriev I.V."/>
            <person name="Machida M."/>
            <person name="Baker S.E."/>
            <person name="Andersen M.R."/>
        </authorList>
    </citation>
    <scope>NUCLEOTIDE SEQUENCE [LARGE SCALE GENOMIC DNA]</scope>
    <source>
        <strain evidence="5">CBS 121.62</strain>
    </source>
</reference>
<keyword evidence="5" id="KW-0378">Hydrolase</keyword>
<dbReference type="PANTHER" id="PTHR43392:SF2">
    <property type="entry name" value="AAA-TYPE ATPASE FAMILY PROTEIN _ ANKYRIN REPEAT FAMILY PROTEIN"/>
    <property type="match status" value="1"/>
</dbReference>
<dbReference type="InterPro" id="IPR050773">
    <property type="entry name" value="CbxX/CfxQ_RuBisCO_ESX"/>
</dbReference>
<dbReference type="GO" id="GO:0005524">
    <property type="term" value="F:ATP binding"/>
    <property type="evidence" value="ECO:0007669"/>
    <property type="project" value="UniProtKB-KW"/>
</dbReference>
<dbReference type="InterPro" id="IPR027417">
    <property type="entry name" value="P-loop_NTPase"/>
</dbReference>
<organism evidence="5">
    <name type="scientific">Aspergillus flavus</name>
    <dbReference type="NCBI Taxonomy" id="5059"/>
    <lineage>
        <taxon>Eukaryota</taxon>
        <taxon>Fungi</taxon>
        <taxon>Dikarya</taxon>
        <taxon>Ascomycota</taxon>
        <taxon>Pezizomycotina</taxon>
        <taxon>Eurotiomycetes</taxon>
        <taxon>Eurotiomycetidae</taxon>
        <taxon>Eurotiales</taxon>
        <taxon>Aspergillaceae</taxon>
        <taxon>Aspergillus</taxon>
        <taxon>Aspergillus subgen. Circumdati</taxon>
    </lineage>
</organism>
<dbReference type="Pfam" id="PF17866">
    <property type="entry name" value="AAA_lid_6"/>
    <property type="match status" value="1"/>
</dbReference>
<gene>
    <name evidence="5" type="ORF">BDV35DRAFT_400173</name>
</gene>
<evidence type="ECO:0000313" key="5">
    <source>
        <dbReference type="EMBL" id="KAB8242384.1"/>
    </source>
</evidence>
<dbReference type="GO" id="GO:0016887">
    <property type="term" value="F:ATP hydrolysis activity"/>
    <property type="evidence" value="ECO:0007669"/>
    <property type="project" value="InterPro"/>
</dbReference>
<feature type="domain" description="AAA+ ATPase" evidence="4">
    <location>
        <begin position="272"/>
        <end position="415"/>
    </location>
</feature>
<dbReference type="SMART" id="SM00382">
    <property type="entry name" value="AAA"/>
    <property type="match status" value="2"/>
</dbReference>
<dbReference type="EMBL" id="ML734665">
    <property type="protein sequence ID" value="KAB8242384.1"/>
    <property type="molecule type" value="Genomic_DNA"/>
</dbReference>
<dbReference type="InterPro" id="IPR003959">
    <property type="entry name" value="ATPase_AAA_core"/>
</dbReference>
<evidence type="ECO:0000256" key="1">
    <source>
        <dbReference type="ARBA" id="ARBA00010378"/>
    </source>
</evidence>